<sequence>MQQHLGKCKYDQLAMVRSMFMRKSEAGILQLKRELFATWREEVEEYKIDKDVWHEVKKVEKQLHTLKEKQAGRMKHVVESVTVESCTGLITACLRAWQGEVGSKHKEVELQQWLVATRKKIVQLKEANRKLTRTTCSRLSDQFDVGLLSIAMRSWVQTLQESKQSSGMAESLSSVQGKLSSFGARNAVSAWKCMQQAAEYHDELLTLRCFHAWRLDQTMSMIASQHGAVIEGKRAQLQNVQFMFRNFALKLEAEAQEMKKHSWKRERRIHSKGEHTVSLPDIHARPGAQHGLSEPKGAGEKAAMTWTG</sequence>
<name>A0A812P2G6_SYMPI</name>
<feature type="region of interest" description="Disordered" evidence="1">
    <location>
        <begin position="279"/>
        <end position="308"/>
    </location>
</feature>
<organism evidence="2 3">
    <name type="scientific">Symbiodinium pilosum</name>
    <name type="common">Dinoflagellate</name>
    <dbReference type="NCBI Taxonomy" id="2952"/>
    <lineage>
        <taxon>Eukaryota</taxon>
        <taxon>Sar</taxon>
        <taxon>Alveolata</taxon>
        <taxon>Dinophyceae</taxon>
        <taxon>Suessiales</taxon>
        <taxon>Symbiodiniaceae</taxon>
        <taxon>Symbiodinium</taxon>
    </lineage>
</organism>
<proteinExistence type="predicted"/>
<dbReference type="EMBL" id="CAJNIZ010013359">
    <property type="protein sequence ID" value="CAE7347522.1"/>
    <property type="molecule type" value="Genomic_DNA"/>
</dbReference>
<accession>A0A812P2G6</accession>
<dbReference type="AlphaFoldDB" id="A0A812P2G6"/>
<gene>
    <name evidence="2" type="primary">nadsyn1</name>
    <name evidence="2" type="ORF">SPIL2461_LOCUS8241</name>
</gene>
<protein>
    <submittedName>
        <fullName evidence="2">Nadsyn1 protein</fullName>
    </submittedName>
</protein>
<evidence type="ECO:0000256" key="1">
    <source>
        <dbReference type="SAM" id="MobiDB-lite"/>
    </source>
</evidence>
<dbReference type="Proteomes" id="UP000649617">
    <property type="component" value="Unassembled WGS sequence"/>
</dbReference>
<keyword evidence="3" id="KW-1185">Reference proteome</keyword>
<feature type="non-terminal residue" evidence="2">
    <location>
        <position position="1"/>
    </location>
</feature>
<dbReference type="OrthoDB" id="417992at2759"/>
<evidence type="ECO:0000313" key="3">
    <source>
        <dbReference type="Proteomes" id="UP000649617"/>
    </source>
</evidence>
<comment type="caution">
    <text evidence="2">The sequence shown here is derived from an EMBL/GenBank/DDBJ whole genome shotgun (WGS) entry which is preliminary data.</text>
</comment>
<reference evidence="2" key="1">
    <citation type="submission" date="2021-02" db="EMBL/GenBank/DDBJ databases">
        <authorList>
            <person name="Dougan E. K."/>
            <person name="Rhodes N."/>
            <person name="Thang M."/>
            <person name="Chan C."/>
        </authorList>
    </citation>
    <scope>NUCLEOTIDE SEQUENCE</scope>
</reference>
<evidence type="ECO:0000313" key="2">
    <source>
        <dbReference type="EMBL" id="CAE7347522.1"/>
    </source>
</evidence>